<dbReference type="EMBL" id="SIHO01000002">
    <property type="protein sequence ID" value="TFU03032.1"/>
    <property type="molecule type" value="Genomic_DNA"/>
</dbReference>
<name>A0A4Y9ELZ9_9SPHN</name>
<reference evidence="2 3" key="1">
    <citation type="submission" date="2019-02" db="EMBL/GenBank/DDBJ databases">
        <title>Polymorphobacter sp. isolated from the lake at the Tibet of China.</title>
        <authorList>
            <person name="Li A."/>
        </authorList>
    </citation>
    <scope>NUCLEOTIDE SEQUENCE [LARGE SCALE GENOMIC DNA]</scope>
    <source>
        <strain evidence="2 3">DJ1R-1</strain>
    </source>
</reference>
<dbReference type="Proteomes" id="UP000297737">
    <property type="component" value="Unassembled WGS sequence"/>
</dbReference>
<dbReference type="InterPro" id="IPR010982">
    <property type="entry name" value="Lambda_DNA-bd_dom_sf"/>
</dbReference>
<comment type="caution">
    <text evidence="2">The sequence shown here is derived from an EMBL/GenBank/DDBJ whole genome shotgun (WGS) entry which is preliminary data.</text>
</comment>
<dbReference type="SUPFAM" id="SSF47413">
    <property type="entry name" value="lambda repressor-like DNA-binding domains"/>
    <property type="match status" value="1"/>
</dbReference>
<dbReference type="AlphaFoldDB" id="A0A4Y9ELZ9"/>
<feature type="domain" description="HTH cro/C1-type" evidence="1">
    <location>
        <begin position="14"/>
        <end position="57"/>
    </location>
</feature>
<organism evidence="2 3">
    <name type="scientific">Glacieibacterium arshaanense</name>
    <dbReference type="NCBI Taxonomy" id="2511025"/>
    <lineage>
        <taxon>Bacteria</taxon>
        <taxon>Pseudomonadati</taxon>
        <taxon>Pseudomonadota</taxon>
        <taxon>Alphaproteobacteria</taxon>
        <taxon>Sphingomonadales</taxon>
        <taxon>Sphingosinicellaceae</taxon>
        <taxon>Glacieibacterium</taxon>
    </lineage>
</organism>
<evidence type="ECO:0000313" key="2">
    <source>
        <dbReference type="EMBL" id="TFU03032.1"/>
    </source>
</evidence>
<accession>A0A4Y9ELZ9</accession>
<keyword evidence="3" id="KW-1185">Reference proteome</keyword>
<sequence>MPNSDATGGFTARLELILKALSLTRGRLAAELGVDKSLVGRWVSGAVKPSALNLERLTAFVAKRQPGFTLLDWDRDLDALAEKFGVAPPGPPAPETLPIDGLLPESMVRESAVTTQLRGWAYEGFWRTTRASAEVPGSFFHDYVMMRRNGESMLEIRMGVFALRLQGWAIMLQNKIFAVSTDPNTGTFSFSILSGVARQRADVLDGISLACLRDAGGTPIAFATLMERIGALSDDRDADDARFEEICQGGPSVATADEVPPRFQKHLLRNAGADALAAGGAPILMIPFAQSLSRGPLFKLIEDADAAGGVPSVDTATHATGD</sequence>
<dbReference type="InterPro" id="IPR001387">
    <property type="entry name" value="Cro/C1-type_HTH"/>
</dbReference>
<dbReference type="CDD" id="cd00093">
    <property type="entry name" value="HTH_XRE"/>
    <property type="match status" value="1"/>
</dbReference>
<dbReference type="OrthoDB" id="8902678at2"/>
<proteinExistence type="predicted"/>
<dbReference type="PROSITE" id="PS50943">
    <property type="entry name" value="HTH_CROC1"/>
    <property type="match status" value="1"/>
</dbReference>
<dbReference type="RefSeq" id="WP_135245624.1">
    <property type="nucleotide sequence ID" value="NZ_SIHO01000002.1"/>
</dbReference>
<protein>
    <submittedName>
        <fullName evidence="2">XRE family transcriptional regulator</fullName>
    </submittedName>
</protein>
<evidence type="ECO:0000259" key="1">
    <source>
        <dbReference type="PROSITE" id="PS50943"/>
    </source>
</evidence>
<evidence type="ECO:0000313" key="3">
    <source>
        <dbReference type="Proteomes" id="UP000297737"/>
    </source>
</evidence>
<dbReference type="GO" id="GO:0003677">
    <property type="term" value="F:DNA binding"/>
    <property type="evidence" value="ECO:0007669"/>
    <property type="project" value="InterPro"/>
</dbReference>
<gene>
    <name evidence="2" type="ORF">EUV02_07475</name>
</gene>